<dbReference type="Gene3D" id="3.40.50.720">
    <property type="entry name" value="NAD(P)-binding Rossmann-like Domain"/>
    <property type="match status" value="1"/>
</dbReference>
<evidence type="ECO:0000256" key="4">
    <source>
        <dbReference type="ARBA" id="ARBA00022833"/>
    </source>
</evidence>
<dbReference type="PANTHER" id="PTHR43161:SF23">
    <property type="entry name" value="(R,R)-BUTANEDIOL DEHYDROGENASE-RELATED"/>
    <property type="match status" value="1"/>
</dbReference>
<evidence type="ECO:0000313" key="8">
    <source>
        <dbReference type="EMBL" id="CEI61538.1"/>
    </source>
</evidence>
<comment type="cofactor">
    <cofactor evidence="1 6">
        <name>Zn(2+)</name>
        <dbReference type="ChEBI" id="CHEBI:29105"/>
    </cofactor>
</comment>
<dbReference type="InterPro" id="IPR013149">
    <property type="entry name" value="ADH-like_C"/>
</dbReference>
<dbReference type="SUPFAM" id="SSF51735">
    <property type="entry name" value="NAD(P)-binding Rossmann-fold domains"/>
    <property type="match status" value="1"/>
</dbReference>
<keyword evidence="9" id="KW-1185">Reference proteome</keyword>
<dbReference type="Pfam" id="PF00107">
    <property type="entry name" value="ADH_zinc_N"/>
    <property type="match status" value="1"/>
</dbReference>
<dbReference type="GO" id="GO:0034079">
    <property type="term" value="P:butanediol biosynthetic process"/>
    <property type="evidence" value="ECO:0007669"/>
    <property type="project" value="TreeGrafter"/>
</dbReference>
<evidence type="ECO:0000259" key="7">
    <source>
        <dbReference type="SMART" id="SM00829"/>
    </source>
</evidence>
<evidence type="ECO:0000256" key="5">
    <source>
        <dbReference type="ARBA" id="ARBA00023002"/>
    </source>
</evidence>
<keyword evidence="3 6" id="KW-0479">Metal-binding</keyword>
<evidence type="ECO:0000256" key="3">
    <source>
        <dbReference type="ARBA" id="ARBA00022723"/>
    </source>
</evidence>
<dbReference type="SMART" id="SM00829">
    <property type="entry name" value="PKS_ER"/>
    <property type="match status" value="1"/>
</dbReference>
<proteinExistence type="inferred from homology"/>
<evidence type="ECO:0000313" key="9">
    <source>
        <dbReference type="Proteomes" id="UP000245910"/>
    </source>
</evidence>
<dbReference type="EMBL" id="LN649230">
    <property type="protein sequence ID" value="CEI61538.1"/>
    <property type="molecule type" value="Genomic_DNA"/>
</dbReference>
<dbReference type="GO" id="GO:0005737">
    <property type="term" value="C:cytoplasm"/>
    <property type="evidence" value="ECO:0007669"/>
    <property type="project" value="TreeGrafter"/>
</dbReference>
<dbReference type="STRING" id="56646.A0A2L2SXF7"/>
<dbReference type="InterPro" id="IPR013154">
    <property type="entry name" value="ADH-like_N"/>
</dbReference>
<evidence type="ECO:0000256" key="1">
    <source>
        <dbReference type="ARBA" id="ARBA00001947"/>
    </source>
</evidence>
<dbReference type="Proteomes" id="UP000245910">
    <property type="component" value="Chromosome II"/>
</dbReference>
<dbReference type="SUPFAM" id="SSF50129">
    <property type="entry name" value="GroES-like"/>
    <property type="match status" value="1"/>
</dbReference>
<sequence>MPRLPSITFKSLFTQPLRRSPTTRHRSYYSTMMRAARYYGIEDIRVEQVPLPSVKPGQVKVAPAFVGICGTDLHEYLGGPNFCPTTPHPITKESIPVTLGHEFSGIITEVGPDVEGFEVGQPCAIQPTLFCGHCAACHNHAENVCHSGGFIGLSGSGGGLSEAVCVNATHVHPLPRDLPLEIGALVEPLSVSWHAMAAAPEINPSSKVVILGGGPIGLAMILCLKAKGVSEIILSEVATSRQNFARELGATRVVNPIVENINEVVLGLTDGKGADVVIKSACEVVRPKGTVVNLAIWEKEIPFNPNWITMKESSYKSVLGYAREDFQAVIANLASGAIKPSQMITRKIKLENIVEDGIKALIHDKNNQVKVLVDMSDK</sequence>
<dbReference type="GO" id="GO:0008270">
    <property type="term" value="F:zinc ion binding"/>
    <property type="evidence" value="ECO:0007669"/>
    <property type="project" value="InterPro"/>
</dbReference>
<keyword evidence="4 6" id="KW-0862">Zinc</keyword>
<dbReference type="InterPro" id="IPR011032">
    <property type="entry name" value="GroES-like_sf"/>
</dbReference>
<dbReference type="CDD" id="cd08233">
    <property type="entry name" value="butanediol_DH_like"/>
    <property type="match status" value="1"/>
</dbReference>
<dbReference type="Gene3D" id="3.90.180.10">
    <property type="entry name" value="Medium-chain alcohol dehydrogenases, catalytic domain"/>
    <property type="match status" value="1"/>
</dbReference>
<dbReference type="InterPro" id="IPR036291">
    <property type="entry name" value="NAD(P)-bd_dom_sf"/>
</dbReference>
<dbReference type="GO" id="GO:0000721">
    <property type="term" value="F:(R,R)-butanediol dehydrogenase activity"/>
    <property type="evidence" value="ECO:0007669"/>
    <property type="project" value="TreeGrafter"/>
</dbReference>
<organism evidence="8 9">
    <name type="scientific">Fusarium venenatum</name>
    <dbReference type="NCBI Taxonomy" id="56646"/>
    <lineage>
        <taxon>Eukaryota</taxon>
        <taxon>Fungi</taxon>
        <taxon>Dikarya</taxon>
        <taxon>Ascomycota</taxon>
        <taxon>Pezizomycotina</taxon>
        <taxon>Sordariomycetes</taxon>
        <taxon>Hypocreomycetidae</taxon>
        <taxon>Hypocreales</taxon>
        <taxon>Nectriaceae</taxon>
        <taxon>Fusarium</taxon>
    </lineage>
</organism>
<dbReference type="PROSITE" id="PS00059">
    <property type="entry name" value="ADH_ZINC"/>
    <property type="match status" value="1"/>
</dbReference>
<dbReference type="AlphaFoldDB" id="A0A2L2SXF7"/>
<dbReference type="Pfam" id="PF08240">
    <property type="entry name" value="ADH_N"/>
    <property type="match status" value="1"/>
</dbReference>
<keyword evidence="5" id="KW-0560">Oxidoreductase</keyword>
<feature type="domain" description="Enoyl reductase (ER)" evidence="7">
    <location>
        <begin position="40"/>
        <end position="373"/>
    </location>
</feature>
<evidence type="ECO:0000256" key="2">
    <source>
        <dbReference type="ARBA" id="ARBA00008072"/>
    </source>
</evidence>
<comment type="similarity">
    <text evidence="2 6">Belongs to the zinc-containing alcohol dehydrogenase family.</text>
</comment>
<evidence type="ECO:0000256" key="6">
    <source>
        <dbReference type="RuleBase" id="RU361277"/>
    </source>
</evidence>
<protein>
    <recommendedName>
        <fullName evidence="7">Enoyl reductase (ER) domain-containing protein</fullName>
    </recommendedName>
</protein>
<dbReference type="PANTHER" id="PTHR43161">
    <property type="entry name" value="SORBITOL DEHYDROGENASE"/>
    <property type="match status" value="1"/>
</dbReference>
<dbReference type="InterPro" id="IPR020843">
    <property type="entry name" value="ER"/>
</dbReference>
<reference evidence="9" key="1">
    <citation type="submission" date="2014-10" db="EMBL/GenBank/DDBJ databases">
        <authorList>
            <person name="King R."/>
        </authorList>
    </citation>
    <scope>NUCLEOTIDE SEQUENCE [LARGE SCALE GENOMIC DNA]</scope>
    <source>
        <strain evidence="9">A3/5</strain>
    </source>
</reference>
<dbReference type="InterPro" id="IPR002328">
    <property type="entry name" value="ADH_Zn_CS"/>
</dbReference>
<name>A0A2L2SXF7_9HYPO</name>
<accession>A0A2L2SXF7</accession>